<evidence type="ECO:0008006" key="3">
    <source>
        <dbReference type="Google" id="ProtNLM"/>
    </source>
</evidence>
<dbReference type="EMBL" id="JARKNE010000003">
    <property type="protein sequence ID" value="KAK5839977.1"/>
    <property type="molecule type" value="Genomic_DNA"/>
</dbReference>
<gene>
    <name evidence="1" type="ORF">PVK06_008837</name>
</gene>
<reference evidence="1 2" key="1">
    <citation type="submission" date="2023-03" db="EMBL/GenBank/DDBJ databases">
        <title>WGS of Gossypium arboreum.</title>
        <authorList>
            <person name="Yu D."/>
        </authorList>
    </citation>
    <scope>NUCLEOTIDE SEQUENCE [LARGE SCALE GENOMIC DNA]</scope>
    <source>
        <tissue evidence="1">Leaf</tissue>
    </source>
</reference>
<keyword evidence="2" id="KW-1185">Reference proteome</keyword>
<evidence type="ECO:0000313" key="1">
    <source>
        <dbReference type="EMBL" id="KAK5839977.1"/>
    </source>
</evidence>
<organism evidence="1 2">
    <name type="scientific">Gossypium arboreum</name>
    <name type="common">Tree cotton</name>
    <name type="synonym">Gossypium nanking</name>
    <dbReference type="NCBI Taxonomy" id="29729"/>
    <lineage>
        <taxon>Eukaryota</taxon>
        <taxon>Viridiplantae</taxon>
        <taxon>Streptophyta</taxon>
        <taxon>Embryophyta</taxon>
        <taxon>Tracheophyta</taxon>
        <taxon>Spermatophyta</taxon>
        <taxon>Magnoliopsida</taxon>
        <taxon>eudicotyledons</taxon>
        <taxon>Gunneridae</taxon>
        <taxon>Pentapetalae</taxon>
        <taxon>rosids</taxon>
        <taxon>malvids</taxon>
        <taxon>Malvales</taxon>
        <taxon>Malvaceae</taxon>
        <taxon>Malvoideae</taxon>
        <taxon>Gossypium</taxon>
    </lineage>
</organism>
<sequence length="93" mass="10582">MVAMLSCSNEGGISDGIEKVRNGEKRVTLLDTAIWYCYVQTEMYEAPGLAKGTLHYSSIRYKNGESEEWKECNRVRMKDHGEAMEPIEGYTPK</sequence>
<name>A0ABR0QM99_GOSAR</name>
<protein>
    <recommendedName>
        <fullName evidence="3">Lipoprotein</fullName>
    </recommendedName>
</protein>
<evidence type="ECO:0000313" key="2">
    <source>
        <dbReference type="Proteomes" id="UP001358586"/>
    </source>
</evidence>
<accession>A0ABR0QM99</accession>
<dbReference type="Proteomes" id="UP001358586">
    <property type="component" value="Chromosome 3"/>
</dbReference>
<comment type="caution">
    <text evidence="1">The sequence shown here is derived from an EMBL/GenBank/DDBJ whole genome shotgun (WGS) entry which is preliminary data.</text>
</comment>
<proteinExistence type="predicted"/>